<dbReference type="InterPro" id="IPR001283">
    <property type="entry name" value="CRISP-related"/>
</dbReference>
<dbReference type="SUPFAM" id="SSF55797">
    <property type="entry name" value="PR-1-like"/>
    <property type="match status" value="2"/>
</dbReference>
<reference evidence="9 10" key="1">
    <citation type="submission" date="2024-02" db="EMBL/GenBank/DDBJ databases">
        <authorList>
            <person name="Vignale AGUSTIN F."/>
            <person name="Sosa J E."/>
            <person name="Modenutti C."/>
        </authorList>
    </citation>
    <scope>NUCLEOTIDE SEQUENCE [LARGE SCALE GENOMIC DNA]</scope>
</reference>
<name>A0ABC8TNL4_9AQUA</name>
<keyword evidence="3 7" id="KW-0732">Signal</keyword>
<evidence type="ECO:0000256" key="6">
    <source>
        <dbReference type="ARBA" id="ARBA00023265"/>
    </source>
</evidence>
<evidence type="ECO:0000256" key="5">
    <source>
        <dbReference type="ARBA" id="ARBA00023157"/>
    </source>
</evidence>
<keyword evidence="5" id="KW-1015">Disulfide bond</keyword>
<dbReference type="PROSITE" id="PS01009">
    <property type="entry name" value="CRISP_1"/>
    <property type="match status" value="1"/>
</dbReference>
<evidence type="ECO:0000313" key="10">
    <source>
        <dbReference type="Proteomes" id="UP001642360"/>
    </source>
</evidence>
<proteinExistence type="inferred from homology"/>
<dbReference type="PRINTS" id="PR00837">
    <property type="entry name" value="V5TPXLIKE"/>
</dbReference>
<protein>
    <recommendedName>
        <fullName evidence="8">SCP domain-containing protein</fullName>
    </recommendedName>
</protein>
<dbReference type="Gene3D" id="3.40.33.10">
    <property type="entry name" value="CAP"/>
    <property type="match status" value="2"/>
</dbReference>
<dbReference type="PROSITE" id="PS01010">
    <property type="entry name" value="CRISP_2"/>
    <property type="match status" value="1"/>
</dbReference>
<dbReference type="GO" id="GO:0098542">
    <property type="term" value="P:defense response to other organism"/>
    <property type="evidence" value="ECO:0007669"/>
    <property type="project" value="UniProtKB-ARBA"/>
</dbReference>
<feature type="signal peptide" evidence="7">
    <location>
        <begin position="1"/>
        <end position="24"/>
    </location>
</feature>
<organism evidence="9 10">
    <name type="scientific">Ilex paraguariensis</name>
    <name type="common">yerba mate</name>
    <dbReference type="NCBI Taxonomy" id="185542"/>
    <lineage>
        <taxon>Eukaryota</taxon>
        <taxon>Viridiplantae</taxon>
        <taxon>Streptophyta</taxon>
        <taxon>Embryophyta</taxon>
        <taxon>Tracheophyta</taxon>
        <taxon>Spermatophyta</taxon>
        <taxon>Magnoliopsida</taxon>
        <taxon>eudicotyledons</taxon>
        <taxon>Gunneridae</taxon>
        <taxon>Pentapetalae</taxon>
        <taxon>asterids</taxon>
        <taxon>campanulids</taxon>
        <taxon>Aquifoliales</taxon>
        <taxon>Aquifoliaceae</taxon>
        <taxon>Ilex</taxon>
    </lineage>
</organism>
<sequence length="301" mass="33338">MGFCKISIALVSLMVLAVFHSSQAQNSPKDYLIAHNGARAQVGVGPMTRDNKVAAYTQNYVNKKADDCNLVHSNGPYGKNLVEASYGTTEAKDVNLWVKEKPMYDYNSKSCIGGKCGHYTRWFGTTQFTSDALGFSASETKMGFCKISIALVSLMVLVVFPSSQAQNSHRDYLIAHNAARAQVGVDPMTWDNKVAAYAQNYANQRARDCKLVHSNGPYGENIVEASYAITGSESVKLWVKEKPKYDYKSNSCIGGECGHYTQVVWRNSVHLGCARVSCRSGWWFVTCNYDPPGNWIGERPY</sequence>
<comment type="caution">
    <text evidence="9">The sequence shown here is derived from an EMBL/GenBank/DDBJ whole genome shotgun (WGS) entry which is preliminary data.</text>
</comment>
<dbReference type="Proteomes" id="UP001642360">
    <property type="component" value="Unassembled WGS sequence"/>
</dbReference>
<evidence type="ECO:0000256" key="4">
    <source>
        <dbReference type="ARBA" id="ARBA00022821"/>
    </source>
</evidence>
<evidence type="ECO:0000313" key="9">
    <source>
        <dbReference type="EMBL" id="CAK9171053.1"/>
    </source>
</evidence>
<gene>
    <name evidence="9" type="ORF">ILEXP_LOCUS40581</name>
</gene>
<dbReference type="InterPro" id="IPR002413">
    <property type="entry name" value="V5_allergen-like"/>
</dbReference>
<dbReference type="SMART" id="SM00198">
    <property type="entry name" value="SCP"/>
    <property type="match status" value="2"/>
</dbReference>
<feature type="domain" description="SCP" evidence="8">
    <location>
        <begin position="26"/>
        <end position="130"/>
    </location>
</feature>
<dbReference type="Pfam" id="PF00188">
    <property type="entry name" value="CAP"/>
    <property type="match status" value="2"/>
</dbReference>
<feature type="domain" description="SCP" evidence="8">
    <location>
        <begin position="167"/>
        <end position="297"/>
    </location>
</feature>
<keyword evidence="4" id="KW-0611">Plant defense</keyword>
<evidence type="ECO:0000256" key="2">
    <source>
        <dbReference type="ARBA" id="ARBA00009923"/>
    </source>
</evidence>
<evidence type="ECO:0000259" key="8">
    <source>
        <dbReference type="SMART" id="SM00198"/>
    </source>
</evidence>
<dbReference type="FunFam" id="3.40.33.10:FF:000006">
    <property type="entry name" value="Putative pathogenesis-related protein 1"/>
    <property type="match status" value="1"/>
</dbReference>
<feature type="chain" id="PRO_5044797701" description="SCP domain-containing protein" evidence="7">
    <location>
        <begin position="25"/>
        <end position="301"/>
    </location>
</feature>
<dbReference type="InterPro" id="IPR035940">
    <property type="entry name" value="CAP_sf"/>
</dbReference>
<dbReference type="PRINTS" id="PR00838">
    <property type="entry name" value="V5ALLERGEN"/>
</dbReference>
<dbReference type="PANTHER" id="PTHR10334">
    <property type="entry name" value="CYSTEINE-RICH SECRETORY PROTEIN-RELATED"/>
    <property type="match status" value="1"/>
</dbReference>
<dbReference type="CDD" id="cd05381">
    <property type="entry name" value="CAP_PR-1"/>
    <property type="match status" value="1"/>
</dbReference>
<dbReference type="AlphaFoldDB" id="A0ABC8TNL4"/>
<evidence type="ECO:0000256" key="3">
    <source>
        <dbReference type="ARBA" id="ARBA00022729"/>
    </source>
</evidence>
<accession>A0ABC8TNL4</accession>
<keyword evidence="6" id="KW-0568">Pathogenesis-related protein</keyword>
<evidence type="ECO:0000256" key="1">
    <source>
        <dbReference type="ARBA" id="ARBA00003143"/>
    </source>
</evidence>
<evidence type="ECO:0000256" key="7">
    <source>
        <dbReference type="SAM" id="SignalP"/>
    </source>
</evidence>
<dbReference type="EMBL" id="CAUOFW020005640">
    <property type="protein sequence ID" value="CAK9171053.1"/>
    <property type="molecule type" value="Genomic_DNA"/>
</dbReference>
<comment type="function">
    <text evidence="1">Probably involved in the defense reaction of plants against pathogens.</text>
</comment>
<comment type="similarity">
    <text evidence="2">Belongs to the CRISP family.</text>
</comment>
<dbReference type="InterPro" id="IPR018244">
    <property type="entry name" value="Allrgn_V5/Tpx1_CS"/>
</dbReference>
<dbReference type="InterPro" id="IPR014044">
    <property type="entry name" value="CAP_dom"/>
</dbReference>
<keyword evidence="10" id="KW-1185">Reference proteome</keyword>